<name>A0A4P6I5I3_9BACT</name>
<evidence type="ECO:0000313" key="2">
    <source>
        <dbReference type="EMBL" id="QAZ69339.1"/>
    </source>
</evidence>
<dbReference type="RefSeq" id="WP_129355634.1">
    <property type="nucleotide sequence ID" value="NZ_CP026538.1"/>
</dbReference>
<proteinExistence type="predicted"/>
<dbReference type="KEGG" id="dcb:C3Y92_19685"/>
<dbReference type="EMBL" id="CP026538">
    <property type="protein sequence ID" value="QAZ69339.1"/>
    <property type="molecule type" value="Genomic_DNA"/>
</dbReference>
<reference evidence="2 3" key="1">
    <citation type="submission" date="2018-02" db="EMBL/GenBank/DDBJ databases">
        <title>Genome sequence of Desulfovibrio carbinolicus DSM 3852.</title>
        <authorList>
            <person name="Wilbanks E."/>
            <person name="Skennerton C.T."/>
            <person name="Orphan V.J."/>
        </authorList>
    </citation>
    <scope>NUCLEOTIDE SEQUENCE [LARGE SCALE GENOMIC DNA]</scope>
    <source>
        <strain evidence="2 3">DSM 3852</strain>
    </source>
</reference>
<keyword evidence="1" id="KW-0812">Transmembrane</keyword>
<protein>
    <submittedName>
        <fullName evidence="2">Uncharacterized protein</fullName>
    </submittedName>
</protein>
<accession>A0A4P6I5I3</accession>
<organism evidence="2 3">
    <name type="scientific">Solidesulfovibrio carbinolicus</name>
    <dbReference type="NCBI Taxonomy" id="296842"/>
    <lineage>
        <taxon>Bacteria</taxon>
        <taxon>Pseudomonadati</taxon>
        <taxon>Thermodesulfobacteriota</taxon>
        <taxon>Desulfovibrionia</taxon>
        <taxon>Desulfovibrionales</taxon>
        <taxon>Desulfovibrionaceae</taxon>
        <taxon>Solidesulfovibrio</taxon>
    </lineage>
</organism>
<dbReference type="Proteomes" id="UP000293296">
    <property type="component" value="Chromosome"/>
</dbReference>
<dbReference type="AlphaFoldDB" id="A0A4P6I5I3"/>
<feature type="transmembrane region" description="Helical" evidence="1">
    <location>
        <begin position="7"/>
        <end position="26"/>
    </location>
</feature>
<keyword evidence="1" id="KW-1133">Transmembrane helix</keyword>
<gene>
    <name evidence="2" type="ORF">C3Y92_19685</name>
</gene>
<keyword evidence="3" id="KW-1185">Reference proteome</keyword>
<dbReference type="OrthoDB" id="5448750at2"/>
<keyword evidence="1" id="KW-0472">Membrane</keyword>
<evidence type="ECO:0000256" key="1">
    <source>
        <dbReference type="SAM" id="Phobius"/>
    </source>
</evidence>
<evidence type="ECO:0000313" key="3">
    <source>
        <dbReference type="Proteomes" id="UP000293296"/>
    </source>
</evidence>
<sequence length="289" mass="31272">MSKKQGIAVGIIVVLAIAYFGLTQYASHVAKTRLDDAIAKQGPFVQIHYGKISYNLFTQHTVIKAVSLRGPGMATPVFAKEVIIRRLDLDSPKPTYVSIDVLGIELEPSSLGKEAAAELAALGYAGPWSCDVTVDMDSLAEKRELKAHMVYAAKDIGSLRLDFVLGNLDYTTVKPEAVMASLFNCALKQAEMAYVDASLVERIFKQNAAKQGLDLPAYKKQLVGQLDAALQHSPKSLPQAFINALKQFVENPRQLTISANPTAPVSFMELLKAGTPEAVANLLALDIKS</sequence>